<protein>
    <submittedName>
        <fullName evidence="2">Uncharacterized protein</fullName>
    </submittedName>
</protein>
<name>A0A0F9HMS4_9ZZZZ</name>
<evidence type="ECO:0000313" key="2">
    <source>
        <dbReference type="EMBL" id="KKL76457.1"/>
    </source>
</evidence>
<feature type="region of interest" description="Disordered" evidence="1">
    <location>
        <begin position="11"/>
        <end position="31"/>
    </location>
</feature>
<accession>A0A0F9HMS4</accession>
<dbReference type="EMBL" id="LAZR01024039">
    <property type="protein sequence ID" value="KKL76457.1"/>
    <property type="molecule type" value="Genomic_DNA"/>
</dbReference>
<dbReference type="AlphaFoldDB" id="A0A0F9HMS4"/>
<organism evidence="2">
    <name type="scientific">marine sediment metagenome</name>
    <dbReference type="NCBI Taxonomy" id="412755"/>
    <lineage>
        <taxon>unclassified sequences</taxon>
        <taxon>metagenomes</taxon>
        <taxon>ecological metagenomes</taxon>
    </lineage>
</organism>
<feature type="compositionally biased region" description="Basic and acidic residues" evidence="1">
    <location>
        <begin position="15"/>
        <end position="31"/>
    </location>
</feature>
<gene>
    <name evidence="2" type="ORF">LCGC14_2044720</name>
</gene>
<comment type="caution">
    <text evidence="2">The sequence shown here is derived from an EMBL/GenBank/DDBJ whole genome shotgun (WGS) entry which is preliminary data.</text>
</comment>
<reference evidence="2" key="1">
    <citation type="journal article" date="2015" name="Nature">
        <title>Complex archaea that bridge the gap between prokaryotes and eukaryotes.</title>
        <authorList>
            <person name="Spang A."/>
            <person name="Saw J.H."/>
            <person name="Jorgensen S.L."/>
            <person name="Zaremba-Niedzwiedzka K."/>
            <person name="Martijn J."/>
            <person name="Lind A.E."/>
            <person name="van Eijk R."/>
            <person name="Schleper C."/>
            <person name="Guy L."/>
            <person name="Ettema T.J."/>
        </authorList>
    </citation>
    <scope>NUCLEOTIDE SEQUENCE</scope>
</reference>
<evidence type="ECO:0000256" key="1">
    <source>
        <dbReference type="SAM" id="MobiDB-lite"/>
    </source>
</evidence>
<sequence>AVLLLERQLAPENETQLRKQEKPPPERESVQLVKNLEEKQKEDLGDDNSPLFLIYILMLTVS</sequence>
<proteinExistence type="predicted"/>
<feature type="non-terminal residue" evidence="2">
    <location>
        <position position="1"/>
    </location>
</feature>